<dbReference type="AlphaFoldDB" id="A0A7D3XWB9"/>
<dbReference type="PANTHER" id="PTHR43591">
    <property type="entry name" value="METHYLTRANSFERASE"/>
    <property type="match status" value="1"/>
</dbReference>
<dbReference type="Pfam" id="PF08241">
    <property type="entry name" value="Methyltransf_11"/>
    <property type="match status" value="1"/>
</dbReference>
<dbReference type="KEGG" id="hsai:HPS36_12390"/>
<name>A0A7D3XWB9_9EURY</name>
<dbReference type="GeneID" id="55595814"/>
<dbReference type="InterPro" id="IPR029063">
    <property type="entry name" value="SAM-dependent_MTases_sf"/>
</dbReference>
<dbReference type="SUPFAM" id="SSF53335">
    <property type="entry name" value="S-adenosyl-L-methionine-dependent methyltransferases"/>
    <property type="match status" value="1"/>
</dbReference>
<dbReference type="CDD" id="cd02440">
    <property type="entry name" value="AdoMet_MTases"/>
    <property type="match status" value="1"/>
</dbReference>
<keyword evidence="4" id="KW-1185">Reference proteome</keyword>
<dbReference type="EMBL" id="CP053941">
    <property type="protein sequence ID" value="QKG93624.1"/>
    <property type="molecule type" value="Genomic_DNA"/>
</dbReference>
<feature type="region of interest" description="Disordered" evidence="1">
    <location>
        <begin position="25"/>
        <end position="55"/>
    </location>
</feature>
<evidence type="ECO:0000259" key="2">
    <source>
        <dbReference type="Pfam" id="PF08241"/>
    </source>
</evidence>
<accession>A0A7D3XWB9</accession>
<gene>
    <name evidence="3" type="ORF">HPS36_12390</name>
</gene>
<keyword evidence="3" id="KW-0808">Transferase</keyword>
<evidence type="ECO:0000313" key="3">
    <source>
        <dbReference type="EMBL" id="QKG93624.1"/>
    </source>
</evidence>
<dbReference type="RefSeq" id="WP_173230382.1">
    <property type="nucleotide sequence ID" value="NZ_CP053941.1"/>
</dbReference>
<keyword evidence="3" id="KW-0489">Methyltransferase</keyword>
<dbReference type="GO" id="GO:0032259">
    <property type="term" value="P:methylation"/>
    <property type="evidence" value="ECO:0007669"/>
    <property type="project" value="UniProtKB-KW"/>
</dbReference>
<dbReference type="Proteomes" id="UP000505020">
    <property type="component" value="Chromosome"/>
</dbReference>
<evidence type="ECO:0000313" key="4">
    <source>
        <dbReference type="Proteomes" id="UP000505020"/>
    </source>
</evidence>
<protein>
    <submittedName>
        <fullName evidence="3">Class I SAM-dependent methyltransferase</fullName>
    </submittedName>
</protein>
<dbReference type="GO" id="GO:0008757">
    <property type="term" value="F:S-adenosylmethionine-dependent methyltransferase activity"/>
    <property type="evidence" value="ECO:0007669"/>
    <property type="project" value="InterPro"/>
</dbReference>
<dbReference type="PANTHER" id="PTHR43591:SF24">
    <property type="entry name" value="2-METHOXY-6-POLYPRENYL-1,4-BENZOQUINOL METHYLASE, MITOCHONDRIAL"/>
    <property type="match status" value="1"/>
</dbReference>
<sequence length="258" mass="28036">MTDAHRENRRLWNEWSDAFQALWNAETDTDPPPVPTPFDPDGHAATGPEFPPSAEGEAVVELGCGGGQGSVGTALAGADRVVGVDISEDQLRHARRLRDHYGVDARFVQGDVTRPPLASDAFDLAFSEAAFQLVADVEAAVREARRVLRPGGTFYLAVMHPFRELIDPDDGAPRRGYHAPPRREIEIDESYDADLVAFDRTVSDLHRALTDAGFVVERLVEPEPEGGETTSEGDAAAAAEPRALLPDTLGFWARLDAQ</sequence>
<feature type="domain" description="Methyltransferase type 11" evidence="2">
    <location>
        <begin position="61"/>
        <end position="156"/>
    </location>
</feature>
<dbReference type="InterPro" id="IPR013216">
    <property type="entry name" value="Methyltransf_11"/>
</dbReference>
<proteinExistence type="predicted"/>
<reference evidence="3 4" key="1">
    <citation type="submission" date="2020-05" db="EMBL/GenBank/DDBJ databases">
        <title>Halorubrum RHB-C sp.nov., an extremely halophilic archaeon isolated from solar salt farm.</title>
        <authorList>
            <person name="Ho H."/>
            <person name="Danganan R.E."/>
            <person name="Dedeles G.R."/>
            <person name="Kim S.-G."/>
        </authorList>
    </citation>
    <scope>NUCLEOTIDE SEQUENCE [LARGE SCALE GENOMIC DNA]</scope>
    <source>
        <strain evidence="3 4">RHB-C</strain>
    </source>
</reference>
<organism evidence="3 4">
    <name type="scientific">Halorubrum salinarum</name>
    <dbReference type="NCBI Taxonomy" id="2739057"/>
    <lineage>
        <taxon>Archaea</taxon>
        <taxon>Methanobacteriati</taxon>
        <taxon>Methanobacteriota</taxon>
        <taxon>Stenosarchaea group</taxon>
        <taxon>Halobacteria</taxon>
        <taxon>Halobacteriales</taxon>
        <taxon>Haloferacaceae</taxon>
        <taxon>Halorubrum</taxon>
    </lineage>
</organism>
<dbReference type="Gene3D" id="3.40.50.150">
    <property type="entry name" value="Vaccinia Virus protein VP39"/>
    <property type="match status" value="1"/>
</dbReference>
<evidence type="ECO:0000256" key="1">
    <source>
        <dbReference type="SAM" id="MobiDB-lite"/>
    </source>
</evidence>